<organism evidence="1 2">
    <name type="scientific">Melastoma candidum</name>
    <dbReference type="NCBI Taxonomy" id="119954"/>
    <lineage>
        <taxon>Eukaryota</taxon>
        <taxon>Viridiplantae</taxon>
        <taxon>Streptophyta</taxon>
        <taxon>Embryophyta</taxon>
        <taxon>Tracheophyta</taxon>
        <taxon>Spermatophyta</taxon>
        <taxon>Magnoliopsida</taxon>
        <taxon>eudicotyledons</taxon>
        <taxon>Gunneridae</taxon>
        <taxon>Pentapetalae</taxon>
        <taxon>rosids</taxon>
        <taxon>malvids</taxon>
        <taxon>Myrtales</taxon>
        <taxon>Melastomataceae</taxon>
        <taxon>Melastomatoideae</taxon>
        <taxon>Melastomateae</taxon>
        <taxon>Melastoma</taxon>
    </lineage>
</organism>
<protein>
    <submittedName>
        <fullName evidence="1">Uncharacterized protein</fullName>
    </submittedName>
</protein>
<dbReference type="Proteomes" id="UP001057402">
    <property type="component" value="Chromosome 2"/>
</dbReference>
<dbReference type="EMBL" id="CM042881">
    <property type="protein sequence ID" value="KAI4386356.1"/>
    <property type="molecule type" value="Genomic_DNA"/>
</dbReference>
<evidence type="ECO:0000313" key="2">
    <source>
        <dbReference type="Proteomes" id="UP001057402"/>
    </source>
</evidence>
<sequence>MPSSTPGATTRRPQHEMSGITVSLVISLWGYSVSGAACGKLNLTEKAITEGGFESLFRHLFMTEPDENLKESFACYFSTSTGPVAGNLYLSTSRSASPLRFTAPSEQEAWSSYYKVMTPISMNGSKVNPVVMRENPAEKYLQIVTRDGNDFWFMGFVNLEERPVETRA</sequence>
<accession>A0ACB9S4G6</accession>
<gene>
    <name evidence="1" type="ORF">MLD38_004293</name>
</gene>
<evidence type="ECO:0000313" key="1">
    <source>
        <dbReference type="EMBL" id="KAI4386356.1"/>
    </source>
</evidence>
<reference evidence="2" key="1">
    <citation type="journal article" date="2023" name="Front. Plant Sci.">
        <title>Chromosomal-level genome assembly of Melastoma candidum provides insights into trichome evolution.</title>
        <authorList>
            <person name="Zhong Y."/>
            <person name="Wu W."/>
            <person name="Sun C."/>
            <person name="Zou P."/>
            <person name="Liu Y."/>
            <person name="Dai S."/>
            <person name="Zhou R."/>
        </authorList>
    </citation>
    <scope>NUCLEOTIDE SEQUENCE [LARGE SCALE GENOMIC DNA]</scope>
</reference>
<comment type="caution">
    <text evidence="1">The sequence shown here is derived from an EMBL/GenBank/DDBJ whole genome shotgun (WGS) entry which is preliminary data.</text>
</comment>
<name>A0ACB9S4G6_9MYRT</name>
<keyword evidence="2" id="KW-1185">Reference proteome</keyword>
<proteinExistence type="predicted"/>